<sequence length="143" mass="15614">MLTPLKIILELRLKASETRAKQAVAFGLPAKDPGPLFHWRINSLREDYPKQDGVRARQDRVQLSTTTIVNRMVCGKGSADGETGRGRSVVVPFKLTTDRIWQLSLISSAYVRTSTPTSSSPLTLSKRLPLGIGAISAPNSLVD</sequence>
<dbReference type="AlphaFoldDB" id="A0A0J6Y5D0"/>
<gene>
    <name evidence="1" type="ORF">CIRG_10057</name>
</gene>
<proteinExistence type="predicted"/>
<organism evidence="1 2">
    <name type="scientific">Coccidioides immitis RMSCC 2394</name>
    <dbReference type="NCBI Taxonomy" id="404692"/>
    <lineage>
        <taxon>Eukaryota</taxon>
        <taxon>Fungi</taxon>
        <taxon>Dikarya</taxon>
        <taxon>Ascomycota</taxon>
        <taxon>Pezizomycotina</taxon>
        <taxon>Eurotiomycetes</taxon>
        <taxon>Eurotiomycetidae</taxon>
        <taxon>Onygenales</taxon>
        <taxon>Onygenaceae</taxon>
        <taxon>Coccidioides</taxon>
    </lineage>
</organism>
<evidence type="ECO:0000313" key="1">
    <source>
        <dbReference type="EMBL" id="KMP02234.1"/>
    </source>
</evidence>
<accession>A0A0J6Y5D0</accession>
<dbReference type="Proteomes" id="UP000054565">
    <property type="component" value="Unassembled WGS sequence"/>
</dbReference>
<name>A0A0J6Y5D0_COCIT</name>
<protein>
    <submittedName>
        <fullName evidence="1">Uncharacterized protein</fullName>
    </submittedName>
</protein>
<dbReference type="EMBL" id="DS028102">
    <property type="protein sequence ID" value="KMP02234.1"/>
    <property type="molecule type" value="Genomic_DNA"/>
</dbReference>
<evidence type="ECO:0000313" key="2">
    <source>
        <dbReference type="Proteomes" id="UP000054565"/>
    </source>
</evidence>
<reference evidence="2" key="1">
    <citation type="journal article" date="2010" name="Genome Res.">
        <title>Population genomic sequencing of Coccidioides fungi reveals recent hybridization and transposon control.</title>
        <authorList>
            <person name="Neafsey D.E."/>
            <person name="Barker B.M."/>
            <person name="Sharpton T.J."/>
            <person name="Stajich J.E."/>
            <person name="Park D.J."/>
            <person name="Whiston E."/>
            <person name="Hung C.-Y."/>
            <person name="McMahan C."/>
            <person name="White J."/>
            <person name="Sykes S."/>
            <person name="Heiman D."/>
            <person name="Young S."/>
            <person name="Zeng Q."/>
            <person name="Abouelleil A."/>
            <person name="Aftuck L."/>
            <person name="Bessette D."/>
            <person name="Brown A."/>
            <person name="FitzGerald M."/>
            <person name="Lui A."/>
            <person name="Macdonald J.P."/>
            <person name="Priest M."/>
            <person name="Orbach M.J."/>
            <person name="Galgiani J.N."/>
            <person name="Kirkland T.N."/>
            <person name="Cole G.T."/>
            <person name="Birren B.W."/>
            <person name="Henn M.R."/>
            <person name="Taylor J.W."/>
            <person name="Rounsley S.D."/>
        </authorList>
    </citation>
    <scope>NUCLEOTIDE SEQUENCE [LARGE SCALE GENOMIC DNA]</scope>
    <source>
        <strain evidence="2">RMSCC 2394</strain>
    </source>
</reference>